<dbReference type="SUPFAM" id="SSF53067">
    <property type="entry name" value="Actin-like ATPase domain"/>
    <property type="match status" value="2"/>
</dbReference>
<dbReference type="PANTHER" id="PTHR32432">
    <property type="entry name" value="CELL DIVISION PROTEIN FTSA-RELATED"/>
    <property type="match status" value="1"/>
</dbReference>
<protein>
    <recommendedName>
        <fullName evidence="1">SHS2 domain-containing protein</fullName>
    </recommendedName>
</protein>
<gene>
    <name evidence="2" type="ORF">A3B86_00015</name>
</gene>
<dbReference type="GO" id="GO:0051301">
    <property type="term" value="P:cell division"/>
    <property type="evidence" value="ECO:0007669"/>
    <property type="project" value="InterPro"/>
</dbReference>
<dbReference type="EMBL" id="MGJN01000011">
    <property type="protein sequence ID" value="OGN06981.1"/>
    <property type="molecule type" value="Genomic_DNA"/>
</dbReference>
<dbReference type="Pfam" id="PF11104">
    <property type="entry name" value="PilM_2"/>
    <property type="match status" value="1"/>
</dbReference>
<organism evidence="2 3">
    <name type="scientific">Candidatus Yanofskybacteria bacterium RIFCSPHIGHO2_02_FULL_38_22b</name>
    <dbReference type="NCBI Taxonomy" id="1802673"/>
    <lineage>
        <taxon>Bacteria</taxon>
        <taxon>Candidatus Yanofskyibacteriota</taxon>
    </lineage>
</organism>
<evidence type="ECO:0000259" key="1">
    <source>
        <dbReference type="SMART" id="SM00842"/>
    </source>
</evidence>
<evidence type="ECO:0000313" key="2">
    <source>
        <dbReference type="EMBL" id="OGN06981.1"/>
    </source>
</evidence>
<reference evidence="2 3" key="1">
    <citation type="journal article" date="2016" name="Nat. Commun.">
        <title>Thousands of microbial genomes shed light on interconnected biogeochemical processes in an aquifer system.</title>
        <authorList>
            <person name="Anantharaman K."/>
            <person name="Brown C.T."/>
            <person name="Hug L.A."/>
            <person name="Sharon I."/>
            <person name="Castelle C.J."/>
            <person name="Probst A.J."/>
            <person name="Thomas B.C."/>
            <person name="Singh A."/>
            <person name="Wilkins M.J."/>
            <person name="Karaoz U."/>
            <person name="Brodie E.L."/>
            <person name="Williams K.H."/>
            <person name="Hubbard S.S."/>
            <person name="Banfield J.F."/>
        </authorList>
    </citation>
    <scope>NUCLEOTIDE SEQUENCE [LARGE SCALE GENOMIC DNA]</scope>
</reference>
<feature type="domain" description="SHS2" evidence="1">
    <location>
        <begin position="19"/>
        <end position="198"/>
    </location>
</feature>
<dbReference type="InterPro" id="IPR043129">
    <property type="entry name" value="ATPase_NBD"/>
</dbReference>
<dbReference type="PANTHER" id="PTHR32432:SF3">
    <property type="entry name" value="ETHANOLAMINE UTILIZATION PROTEIN EUTJ"/>
    <property type="match status" value="1"/>
</dbReference>
<comment type="caution">
    <text evidence="2">The sequence shown here is derived from an EMBL/GenBank/DDBJ whole genome shotgun (WGS) entry which is preliminary data.</text>
</comment>
<dbReference type="InterPro" id="IPR003494">
    <property type="entry name" value="SHS2_FtsA"/>
</dbReference>
<dbReference type="InterPro" id="IPR005883">
    <property type="entry name" value="PilM"/>
</dbReference>
<evidence type="ECO:0000313" key="3">
    <source>
        <dbReference type="Proteomes" id="UP000176834"/>
    </source>
</evidence>
<dbReference type="NCBIfam" id="TIGR01175">
    <property type="entry name" value="pilM"/>
    <property type="match status" value="1"/>
</dbReference>
<dbReference type="Gene3D" id="3.30.1490.300">
    <property type="match status" value="1"/>
</dbReference>
<dbReference type="Proteomes" id="UP000176834">
    <property type="component" value="Unassembled WGS sequence"/>
</dbReference>
<dbReference type="InterPro" id="IPR050696">
    <property type="entry name" value="FtsA/MreB"/>
</dbReference>
<sequence length="366" mass="40332">MVFDFLKSFKLKSITGKGTLGLDIGTSSIKMVELEKRGSRFELINYGSFELKESTSLSQQNSNQSILKLPDQEITVGIQELVTKANFKSTRVVASIPSFSTFATVIEMPYVSNEDLARALPYEARKYIPIPLDEVVIDWSIVGVVNNQTPVTGKPSNVEIFLAAVPKDETGRYHNIIKGVGLKLDAIELENSALIRALLGNDLSPTVIINIGGRSTSIIIVNRGYERVSHNYEVGGFEITKSISQSLNVSIEKAEELKKKFGLKKSDDNIVSESMTSLINMMVFETQKTISNYEESKNEKIANVILVGGLANMPGMADYFKDKLGRQVFLGNPLSRLIHPPELRPISAEINSVFGVAIGLALRENK</sequence>
<dbReference type="AlphaFoldDB" id="A0A1F8F1G5"/>
<dbReference type="SMART" id="SM00842">
    <property type="entry name" value="FtsA"/>
    <property type="match status" value="1"/>
</dbReference>
<proteinExistence type="predicted"/>
<name>A0A1F8F1G5_9BACT</name>
<dbReference type="CDD" id="cd24049">
    <property type="entry name" value="ASKHA_NBD_PilM"/>
    <property type="match status" value="1"/>
</dbReference>
<accession>A0A1F8F1G5</accession>
<dbReference type="Gene3D" id="3.30.420.40">
    <property type="match status" value="2"/>
</dbReference>
<dbReference type="PIRSF" id="PIRSF019169">
    <property type="entry name" value="PilM"/>
    <property type="match status" value="1"/>
</dbReference>